<keyword evidence="1" id="KW-1133">Transmembrane helix</keyword>
<accession>A0A699HRF5</accession>
<proteinExistence type="predicted"/>
<evidence type="ECO:0000313" key="2">
    <source>
        <dbReference type="EMBL" id="GEY71077.1"/>
    </source>
</evidence>
<gene>
    <name evidence="2" type="ORF">Tci_443051</name>
</gene>
<dbReference type="EMBL" id="BKCJ010202404">
    <property type="protein sequence ID" value="GEY71077.1"/>
    <property type="molecule type" value="Genomic_DNA"/>
</dbReference>
<keyword evidence="1" id="KW-0812">Transmembrane</keyword>
<protein>
    <submittedName>
        <fullName evidence="2">RuBisCO large subunit-binding protein subunit beta, chloroplastic</fullName>
    </submittedName>
</protein>
<sequence length="118" mass="13414">MTKEQKSKVPLTALKMENLSELMFLVMVAKAFKIRASLVMHIARMLAPIYVILAPYRMKLPQLMPSRIRLQGTLTRYEVRLTLENAWSKVLGFAAKVVLIKDVTIIVADESTHESISK</sequence>
<feature type="transmembrane region" description="Helical" evidence="1">
    <location>
        <begin position="38"/>
        <end position="56"/>
    </location>
</feature>
<comment type="caution">
    <text evidence="2">The sequence shown here is derived from an EMBL/GenBank/DDBJ whole genome shotgun (WGS) entry which is preliminary data.</text>
</comment>
<dbReference type="AlphaFoldDB" id="A0A699HRF5"/>
<organism evidence="2">
    <name type="scientific">Tanacetum cinerariifolium</name>
    <name type="common">Dalmatian daisy</name>
    <name type="synonym">Chrysanthemum cinerariifolium</name>
    <dbReference type="NCBI Taxonomy" id="118510"/>
    <lineage>
        <taxon>Eukaryota</taxon>
        <taxon>Viridiplantae</taxon>
        <taxon>Streptophyta</taxon>
        <taxon>Embryophyta</taxon>
        <taxon>Tracheophyta</taxon>
        <taxon>Spermatophyta</taxon>
        <taxon>Magnoliopsida</taxon>
        <taxon>eudicotyledons</taxon>
        <taxon>Gunneridae</taxon>
        <taxon>Pentapetalae</taxon>
        <taxon>asterids</taxon>
        <taxon>campanulids</taxon>
        <taxon>Asterales</taxon>
        <taxon>Asteraceae</taxon>
        <taxon>Asteroideae</taxon>
        <taxon>Anthemideae</taxon>
        <taxon>Anthemidinae</taxon>
        <taxon>Tanacetum</taxon>
    </lineage>
</organism>
<name>A0A699HRF5_TANCI</name>
<reference evidence="2" key="1">
    <citation type="journal article" date="2019" name="Sci. Rep.">
        <title>Draft genome of Tanacetum cinerariifolium, the natural source of mosquito coil.</title>
        <authorList>
            <person name="Yamashiro T."/>
            <person name="Shiraishi A."/>
            <person name="Satake H."/>
            <person name="Nakayama K."/>
        </authorList>
    </citation>
    <scope>NUCLEOTIDE SEQUENCE</scope>
</reference>
<evidence type="ECO:0000256" key="1">
    <source>
        <dbReference type="SAM" id="Phobius"/>
    </source>
</evidence>
<keyword evidence="1" id="KW-0472">Membrane</keyword>